<evidence type="ECO:0000313" key="1">
    <source>
        <dbReference type="EMBL" id="KAI0054848.1"/>
    </source>
</evidence>
<keyword evidence="2" id="KW-1185">Reference proteome</keyword>
<reference evidence="1" key="2">
    <citation type="journal article" date="2022" name="New Phytol.">
        <title>Evolutionary transition to the ectomycorrhizal habit in the genomes of a hyperdiverse lineage of mushroom-forming fungi.</title>
        <authorList>
            <person name="Looney B."/>
            <person name="Miyauchi S."/>
            <person name="Morin E."/>
            <person name="Drula E."/>
            <person name="Courty P.E."/>
            <person name="Kohler A."/>
            <person name="Kuo A."/>
            <person name="LaButti K."/>
            <person name="Pangilinan J."/>
            <person name="Lipzen A."/>
            <person name="Riley R."/>
            <person name="Andreopoulos W."/>
            <person name="He G."/>
            <person name="Johnson J."/>
            <person name="Nolan M."/>
            <person name="Tritt A."/>
            <person name="Barry K.W."/>
            <person name="Grigoriev I.V."/>
            <person name="Nagy L.G."/>
            <person name="Hibbett D."/>
            <person name="Henrissat B."/>
            <person name="Matheny P.B."/>
            <person name="Labbe J."/>
            <person name="Martin F.M."/>
        </authorList>
    </citation>
    <scope>NUCLEOTIDE SEQUENCE</scope>
    <source>
        <strain evidence="1">HHB10654</strain>
    </source>
</reference>
<accession>A0ACB8SG31</accession>
<comment type="caution">
    <text evidence="1">The sequence shown here is derived from an EMBL/GenBank/DDBJ whole genome shotgun (WGS) entry which is preliminary data.</text>
</comment>
<organism evidence="1 2">
    <name type="scientific">Artomyces pyxidatus</name>
    <dbReference type="NCBI Taxonomy" id="48021"/>
    <lineage>
        <taxon>Eukaryota</taxon>
        <taxon>Fungi</taxon>
        <taxon>Dikarya</taxon>
        <taxon>Basidiomycota</taxon>
        <taxon>Agaricomycotina</taxon>
        <taxon>Agaricomycetes</taxon>
        <taxon>Russulales</taxon>
        <taxon>Auriscalpiaceae</taxon>
        <taxon>Artomyces</taxon>
    </lineage>
</organism>
<name>A0ACB8SG31_9AGAM</name>
<evidence type="ECO:0000313" key="2">
    <source>
        <dbReference type="Proteomes" id="UP000814140"/>
    </source>
</evidence>
<dbReference type="EMBL" id="MU277339">
    <property type="protein sequence ID" value="KAI0054848.1"/>
    <property type="molecule type" value="Genomic_DNA"/>
</dbReference>
<proteinExistence type="predicted"/>
<dbReference type="Proteomes" id="UP000814140">
    <property type="component" value="Unassembled WGS sequence"/>
</dbReference>
<protein>
    <submittedName>
        <fullName evidence="1">Uncharacterized protein</fullName>
    </submittedName>
</protein>
<sequence length="689" mass="73433">MSAQPSLTASAVSLLRKINVHIDTARSRRDVMTAEEKRTWAETAVRLFHMSRGERSAAYGFDEEAKVLSEFVTEFGEPEWRAWAKGMYAPEPTFPMLESELEELRDANLLEGKEYEQLRSVLAFAALHGTGVPVLELPERLGYYVRPKRTLTSNELQFKARVETLFAGHLVGGPRVPTGSWEMYKDMFGRIPFERPPADTDVSEGASPVAPRRLAPSERRAASAALRGGSGSTRTRVGSGSRARSQAPAVQANARTSSQAPAKADGARAGGVVTTQDAEGWAKVRQVYEAGGFDGQHRKAKANTCDVTIMPNGVMKCSKCLQGRVGRAAASVAMPVTDLIASAPPTGANGAVENRVEVQAASAMPATSQASVPKVANIAPGTAAHMPEAVQNAMRLAPATNPAAATATAVNSAPSKTAAPQPGPVKPAVGHGTVAKAVVLQAASPKLTTAPTKPTAAQGTVAKASVTKRGRKRSPSPLAKPGPSKVPAIAAKSPKQVPGASEATPIVVDPEHSPQIVLDRRPLGPFRVDDREHFSTPLRDWLPVGRKPRTTDRIAEELRNLDDNPPDSSEVPSVSDIHEVARAMAHGVPDDAALSVIDVETVRFLRVKRIETMVEMRVLADLYAHLYETEAQVVNNAGEKAESFLDEDEHSSVEQPEGSSVDEDEDSSMDEGEDSSVEGQERQAAVGVI</sequence>
<gene>
    <name evidence="1" type="ORF">BV25DRAFT_1922324</name>
</gene>
<reference evidence="1" key="1">
    <citation type="submission" date="2021-03" db="EMBL/GenBank/DDBJ databases">
        <authorList>
            <consortium name="DOE Joint Genome Institute"/>
            <person name="Ahrendt S."/>
            <person name="Looney B.P."/>
            <person name="Miyauchi S."/>
            <person name="Morin E."/>
            <person name="Drula E."/>
            <person name="Courty P.E."/>
            <person name="Chicoki N."/>
            <person name="Fauchery L."/>
            <person name="Kohler A."/>
            <person name="Kuo A."/>
            <person name="Labutti K."/>
            <person name="Pangilinan J."/>
            <person name="Lipzen A."/>
            <person name="Riley R."/>
            <person name="Andreopoulos W."/>
            <person name="He G."/>
            <person name="Johnson J."/>
            <person name="Barry K.W."/>
            <person name="Grigoriev I.V."/>
            <person name="Nagy L."/>
            <person name="Hibbett D."/>
            <person name="Henrissat B."/>
            <person name="Matheny P.B."/>
            <person name="Labbe J."/>
            <person name="Martin F."/>
        </authorList>
    </citation>
    <scope>NUCLEOTIDE SEQUENCE</scope>
    <source>
        <strain evidence="1">HHB10654</strain>
    </source>
</reference>